<accession>A0ABN9MCJ2</accession>
<dbReference type="PANTHER" id="PTHR21357">
    <property type="entry name" value="FAM172 FAMILY PROTEIN HOMOLOG CG10038"/>
    <property type="match status" value="1"/>
</dbReference>
<dbReference type="Proteomes" id="UP001176940">
    <property type="component" value="Unassembled WGS sequence"/>
</dbReference>
<dbReference type="InterPro" id="IPR053858">
    <property type="entry name" value="Arb2_dom"/>
</dbReference>
<reference evidence="2" key="1">
    <citation type="submission" date="2023-07" db="EMBL/GenBank/DDBJ databases">
        <authorList>
            <person name="Stuckert A."/>
        </authorList>
    </citation>
    <scope>NUCLEOTIDE SEQUENCE</scope>
</reference>
<evidence type="ECO:0000313" key="2">
    <source>
        <dbReference type="EMBL" id="CAJ0962059.1"/>
    </source>
</evidence>
<gene>
    <name evidence="2" type="ORF">RIMI_LOCUS18030382</name>
</gene>
<comment type="caution">
    <text evidence="2">The sequence shown here is derived from an EMBL/GenBank/DDBJ whole genome shotgun (WGS) entry which is preliminary data.</text>
</comment>
<dbReference type="Pfam" id="PF22749">
    <property type="entry name" value="Arb2"/>
    <property type="match status" value="1"/>
</dbReference>
<proteinExistence type="predicted"/>
<sequence length="356" mass="41055">MMEGLMKFTSSLQVPSSLEDLQFSFNEHGELRHLVTKEPFVYNYYKNEHERNHKRYKMLGDMITLHVYEVLEKQLNFDRITIPIDASDEEQKSFFFMSREPLSKQKNLFVLLQDRGVIRAGQWSQKVIVHHSLDRGTQIPYITSALRDNGSVIVLNPNDNFVEMKEETQALVKKEEDAVCVETRDACNVFTDQKFAFDKRCCSSPEEHTTYVWDNFISKSAATNVSFIAHGYGGLVFMDLLYKKSQEVMSKVTAVAFIDSRHHAQHQTRTDPEIWTWIQSHCRSWVLSAKALDRPTGALRKLDCLKVSAGTEKSDLAPSCSLQSIFRFLSRSSKSRRYSVPPVRTMVTRSSVRKSM</sequence>
<dbReference type="EMBL" id="CAUEEQ010054048">
    <property type="protein sequence ID" value="CAJ0962059.1"/>
    <property type="molecule type" value="Genomic_DNA"/>
</dbReference>
<evidence type="ECO:0000259" key="1">
    <source>
        <dbReference type="Pfam" id="PF22749"/>
    </source>
</evidence>
<feature type="domain" description="Arb2" evidence="1">
    <location>
        <begin position="15"/>
        <end position="290"/>
    </location>
</feature>
<name>A0ABN9MCJ2_9NEOB</name>
<keyword evidence="3" id="KW-1185">Reference proteome</keyword>
<organism evidence="2 3">
    <name type="scientific">Ranitomeya imitator</name>
    <name type="common">mimic poison frog</name>
    <dbReference type="NCBI Taxonomy" id="111125"/>
    <lineage>
        <taxon>Eukaryota</taxon>
        <taxon>Metazoa</taxon>
        <taxon>Chordata</taxon>
        <taxon>Craniata</taxon>
        <taxon>Vertebrata</taxon>
        <taxon>Euteleostomi</taxon>
        <taxon>Amphibia</taxon>
        <taxon>Batrachia</taxon>
        <taxon>Anura</taxon>
        <taxon>Neobatrachia</taxon>
        <taxon>Hyloidea</taxon>
        <taxon>Dendrobatidae</taxon>
        <taxon>Dendrobatinae</taxon>
        <taxon>Ranitomeya</taxon>
    </lineage>
</organism>
<protein>
    <recommendedName>
        <fullName evidence="1">Arb2 domain-containing protein</fullName>
    </recommendedName>
</protein>
<dbReference type="PANTHER" id="PTHR21357:SF2">
    <property type="entry name" value="PROTEIN FAM172B-RELATED"/>
    <property type="match status" value="1"/>
</dbReference>
<dbReference type="InterPro" id="IPR048263">
    <property type="entry name" value="Arb2"/>
</dbReference>
<evidence type="ECO:0000313" key="3">
    <source>
        <dbReference type="Proteomes" id="UP001176940"/>
    </source>
</evidence>